<keyword evidence="6" id="KW-1185">Reference proteome</keyword>
<dbReference type="PANTHER" id="PTHR10559:SF18">
    <property type="entry name" value="TRANSCOBALAMIN II"/>
    <property type="match status" value="1"/>
</dbReference>
<proteinExistence type="predicted"/>
<protein>
    <submittedName>
        <fullName evidence="7">Uncharacterized protein CG3556-like</fullName>
    </submittedName>
</protein>
<keyword evidence="2" id="KW-0964">Secreted</keyword>
<dbReference type="SUPFAM" id="SSF48239">
    <property type="entry name" value="Terpenoid cyclases/Protein prenyltransferases"/>
    <property type="match status" value="1"/>
</dbReference>
<organism evidence="6 7">
    <name type="scientific">Limulus polyphemus</name>
    <name type="common">Atlantic horseshoe crab</name>
    <dbReference type="NCBI Taxonomy" id="6850"/>
    <lineage>
        <taxon>Eukaryota</taxon>
        <taxon>Metazoa</taxon>
        <taxon>Ecdysozoa</taxon>
        <taxon>Arthropoda</taxon>
        <taxon>Chelicerata</taxon>
        <taxon>Merostomata</taxon>
        <taxon>Xiphosura</taxon>
        <taxon>Limulidae</taxon>
        <taxon>Limulus</taxon>
    </lineage>
</organism>
<reference evidence="7" key="1">
    <citation type="submission" date="2025-08" db="UniProtKB">
        <authorList>
            <consortium name="RefSeq"/>
        </authorList>
    </citation>
    <scope>IDENTIFICATION</scope>
    <source>
        <tissue evidence="7">Muscle</tissue>
    </source>
</reference>
<evidence type="ECO:0000259" key="5">
    <source>
        <dbReference type="Pfam" id="PF14478"/>
    </source>
</evidence>
<dbReference type="InterPro" id="IPR002157">
    <property type="entry name" value="Cbl-bd_prot"/>
</dbReference>
<gene>
    <name evidence="7" type="primary">LOC106465819</name>
</gene>
<dbReference type="InterPro" id="IPR051588">
    <property type="entry name" value="Cobalamin_Transport"/>
</dbReference>
<dbReference type="CDD" id="cd00688">
    <property type="entry name" value="ISOPREN_C2_like"/>
    <property type="match status" value="1"/>
</dbReference>
<evidence type="ECO:0000313" key="6">
    <source>
        <dbReference type="Proteomes" id="UP000694941"/>
    </source>
</evidence>
<keyword evidence="3 4" id="KW-0732">Signal</keyword>
<sequence length="427" mass="47427">MKIFVVSALFLLAIAAKSGDALTCDLAEIPASIEQGQSWLLSKLDARGGLGEQTHRAVTTLYLSDHAPFTKGDLVYEIMVKEMELQLAVALWRSLNPDEKVLSAGKLALYVNGLLAACRNPRNYFTVDLTETLMEYNFTASEFSYALVSLALCNSGRNLSGERIAHLLGEIQPKPGAHFWTDTQALIVMALSCVARKEGYSYLESNISTVLEHFKEIQKPDGSFGNVYTSGLVVQALLAAKDDGRGWDFNQALSYLLSQQQPDGSFGDLLATYFVLPALACRSLVDLGDVNCTESTTLDDTTIQEEQKPDNLEGVEFIKVHYSLWIGDEEKYSLTLDKVLPNTTFFNIMKDAAKLNPKYKFEWEETAWGPFVQKIAGVANDPINKTYWMVYIMNPDTNKPVLSSVGVGKLLPKDENHVIFWYQAVVV</sequence>
<accession>A0ABM1BGF8</accession>
<dbReference type="InterPro" id="IPR008930">
    <property type="entry name" value="Terpenoid_cyclase/PrenylTrfase"/>
</dbReference>
<dbReference type="Pfam" id="PF01122">
    <property type="entry name" value="Cobalamin_bind"/>
    <property type="match status" value="1"/>
</dbReference>
<dbReference type="InterPro" id="IPR027954">
    <property type="entry name" value="Transcobalamin-like_C"/>
</dbReference>
<dbReference type="Proteomes" id="UP000694941">
    <property type="component" value="Unplaced"/>
</dbReference>
<dbReference type="Gene3D" id="2.170.130.30">
    <property type="match status" value="1"/>
</dbReference>
<dbReference type="PANTHER" id="PTHR10559">
    <property type="entry name" value="TRANSCOBALAMIN-1/GASTRIC INTRINSIC FACTOR"/>
    <property type="match status" value="1"/>
</dbReference>
<dbReference type="Pfam" id="PF14478">
    <property type="entry name" value="DUF4430"/>
    <property type="match status" value="1"/>
</dbReference>
<feature type="signal peptide" evidence="4">
    <location>
        <begin position="1"/>
        <end position="21"/>
    </location>
</feature>
<evidence type="ECO:0000256" key="1">
    <source>
        <dbReference type="ARBA" id="ARBA00004613"/>
    </source>
</evidence>
<evidence type="ECO:0000313" key="7">
    <source>
        <dbReference type="RefSeq" id="XP_013781508.1"/>
    </source>
</evidence>
<dbReference type="GeneID" id="106465819"/>
<name>A0ABM1BGF8_LIMPO</name>
<dbReference type="Gene3D" id="1.50.10.20">
    <property type="match status" value="1"/>
</dbReference>
<evidence type="ECO:0000256" key="3">
    <source>
        <dbReference type="ARBA" id="ARBA00022729"/>
    </source>
</evidence>
<evidence type="ECO:0000256" key="2">
    <source>
        <dbReference type="ARBA" id="ARBA00022525"/>
    </source>
</evidence>
<evidence type="ECO:0000256" key="4">
    <source>
        <dbReference type="SAM" id="SignalP"/>
    </source>
</evidence>
<feature type="domain" description="Transcobalamin-like C-terminal" evidence="5">
    <location>
        <begin position="343"/>
        <end position="423"/>
    </location>
</feature>
<feature type="chain" id="PRO_5045074577" evidence="4">
    <location>
        <begin position="22"/>
        <end position="427"/>
    </location>
</feature>
<dbReference type="RefSeq" id="XP_013781508.1">
    <property type="nucleotide sequence ID" value="XM_013926054.2"/>
</dbReference>
<comment type="subcellular location">
    <subcellularLocation>
        <location evidence="1">Secreted</location>
    </subcellularLocation>
</comment>